<feature type="domain" description="DUF7587" evidence="1">
    <location>
        <begin position="16"/>
        <end position="159"/>
    </location>
</feature>
<evidence type="ECO:0000313" key="2">
    <source>
        <dbReference type="EMBL" id="KAK6501128.1"/>
    </source>
</evidence>
<dbReference type="Pfam" id="PF24494">
    <property type="entry name" value="DUF7587"/>
    <property type="match status" value="1"/>
</dbReference>
<dbReference type="Proteomes" id="UP001370758">
    <property type="component" value="Unassembled WGS sequence"/>
</dbReference>
<protein>
    <recommendedName>
        <fullName evidence="1">DUF7587 domain-containing protein</fullName>
    </recommendedName>
</protein>
<dbReference type="PANTHER" id="PTHR40781:SF1">
    <property type="match status" value="1"/>
</dbReference>
<reference evidence="2 3" key="1">
    <citation type="submission" date="2023-08" db="EMBL/GenBank/DDBJ databases">
        <authorList>
            <person name="Palmer J.M."/>
        </authorList>
    </citation>
    <scope>NUCLEOTIDE SEQUENCE [LARGE SCALE GENOMIC DNA]</scope>
    <source>
        <strain evidence="2 3">TWF481</strain>
    </source>
</reference>
<evidence type="ECO:0000259" key="1">
    <source>
        <dbReference type="Pfam" id="PF24494"/>
    </source>
</evidence>
<name>A0AAV9W3J7_9PEZI</name>
<dbReference type="AlphaFoldDB" id="A0AAV9W3J7"/>
<gene>
    <name evidence="2" type="ORF">TWF481_008976</name>
</gene>
<accession>A0AAV9W3J7</accession>
<sequence>MAFMIPNPMLNPQQYPDVLYRVHFPEFSSTSYDDANGFVCTAPGRINLCDYGQLAYELENHLVWNSGEPSHFVSMFGDKKHALAWAKKKFIRDKARVVEIMEINPFEIKNAYNKFIPILQLRDVMERYPDLLPRAADLEWTNDEFLALYKVPAEAILKVHRRSRF</sequence>
<evidence type="ECO:0000313" key="3">
    <source>
        <dbReference type="Proteomes" id="UP001370758"/>
    </source>
</evidence>
<dbReference type="PANTHER" id="PTHR40781">
    <property type="match status" value="1"/>
</dbReference>
<dbReference type="InterPro" id="IPR056009">
    <property type="entry name" value="DUF7587"/>
</dbReference>
<proteinExistence type="predicted"/>
<keyword evidence="3" id="KW-1185">Reference proteome</keyword>
<dbReference type="EMBL" id="JAVHJL010000006">
    <property type="protein sequence ID" value="KAK6501128.1"/>
    <property type="molecule type" value="Genomic_DNA"/>
</dbReference>
<comment type="caution">
    <text evidence="2">The sequence shown here is derived from an EMBL/GenBank/DDBJ whole genome shotgun (WGS) entry which is preliminary data.</text>
</comment>
<organism evidence="2 3">
    <name type="scientific">Arthrobotrys musiformis</name>
    <dbReference type="NCBI Taxonomy" id="47236"/>
    <lineage>
        <taxon>Eukaryota</taxon>
        <taxon>Fungi</taxon>
        <taxon>Dikarya</taxon>
        <taxon>Ascomycota</taxon>
        <taxon>Pezizomycotina</taxon>
        <taxon>Orbiliomycetes</taxon>
        <taxon>Orbiliales</taxon>
        <taxon>Orbiliaceae</taxon>
        <taxon>Arthrobotrys</taxon>
    </lineage>
</organism>